<gene>
    <name evidence="2" type="ORF">AX760_21820</name>
</gene>
<accession>A0A657LNM3</accession>
<keyword evidence="1" id="KW-0472">Membrane</keyword>
<feature type="transmembrane region" description="Helical" evidence="1">
    <location>
        <begin position="102"/>
        <end position="122"/>
    </location>
</feature>
<name>A0A657LNM3_9HYPH</name>
<feature type="transmembrane region" description="Helical" evidence="1">
    <location>
        <begin position="42"/>
        <end position="64"/>
    </location>
</feature>
<feature type="transmembrane region" description="Helical" evidence="1">
    <location>
        <begin position="17"/>
        <end position="36"/>
    </location>
</feature>
<keyword evidence="1" id="KW-1133">Transmembrane helix</keyword>
<evidence type="ECO:0000256" key="1">
    <source>
        <dbReference type="SAM" id="Phobius"/>
    </source>
</evidence>
<feature type="transmembrane region" description="Helical" evidence="1">
    <location>
        <begin position="76"/>
        <end position="96"/>
    </location>
</feature>
<dbReference type="Proteomes" id="UP000182661">
    <property type="component" value="Unassembled WGS sequence"/>
</dbReference>
<dbReference type="AlphaFoldDB" id="A0A657LNM3"/>
<comment type="caution">
    <text evidence="2">The sequence shown here is derived from an EMBL/GenBank/DDBJ whole genome shotgun (WGS) entry which is preliminary data.</text>
</comment>
<dbReference type="RefSeq" id="WP_071834696.1">
    <property type="nucleotide sequence ID" value="NZ_LSRP01000109.1"/>
</dbReference>
<dbReference type="EMBL" id="LSRP01000109">
    <property type="protein sequence ID" value="OJF92965.1"/>
    <property type="molecule type" value="Genomic_DNA"/>
</dbReference>
<proteinExistence type="predicted"/>
<reference evidence="2 3" key="1">
    <citation type="submission" date="2016-02" db="EMBL/GenBank/DDBJ databases">
        <title>Genome sequencing of a beta-galactosidase producing bacteria Rhizobium sp. 59.</title>
        <authorList>
            <person name="Wang D."/>
            <person name="Kot W."/>
            <person name="Qin Y."/>
            <person name="Hansen L."/>
            <person name="Naqvi K."/>
            <person name="Rensing C."/>
        </authorList>
    </citation>
    <scope>NUCLEOTIDE SEQUENCE [LARGE SCALE GENOMIC DNA]</scope>
    <source>
        <strain evidence="2 3">59</strain>
    </source>
</reference>
<evidence type="ECO:0000313" key="2">
    <source>
        <dbReference type="EMBL" id="OJF92965.1"/>
    </source>
</evidence>
<organism evidence="2 3">
    <name type="scientific">Pararhizobium antarcticum</name>
    <dbReference type="NCBI Taxonomy" id="1798805"/>
    <lineage>
        <taxon>Bacteria</taxon>
        <taxon>Pseudomonadati</taxon>
        <taxon>Pseudomonadota</taxon>
        <taxon>Alphaproteobacteria</taxon>
        <taxon>Hyphomicrobiales</taxon>
        <taxon>Rhizobiaceae</taxon>
        <taxon>Rhizobium/Agrobacterium group</taxon>
        <taxon>Pararhizobium</taxon>
    </lineage>
</organism>
<keyword evidence="1" id="KW-0812">Transmembrane</keyword>
<evidence type="ECO:0000313" key="3">
    <source>
        <dbReference type="Proteomes" id="UP000182661"/>
    </source>
</evidence>
<keyword evidence="3" id="KW-1185">Reference proteome</keyword>
<sequence length="147" mass="15501">MSSSPTPSAASGIERSILIFSIWAVLGFFGLGLFLEGMKYDAWALSATGVGVITLAFIAHIIVNGVFDTGFSQGEAVLGIGAYGVLGLVFVVSAATGTMTMADYYSCLTLFGVLATGFLAYLSTRHGMRGAFSRFHVRPLGKREESL</sequence>
<protein>
    <submittedName>
        <fullName evidence="2">Uncharacterized protein</fullName>
    </submittedName>
</protein>